<proteinExistence type="inferred from homology"/>
<evidence type="ECO:0000256" key="4">
    <source>
        <dbReference type="ARBA" id="ARBA00022475"/>
    </source>
</evidence>
<reference evidence="15 16" key="1">
    <citation type="journal article" date="2016" name="Nat. Commun.">
        <title>Thousands of microbial genomes shed light on interconnected biogeochemical processes in an aquifer system.</title>
        <authorList>
            <person name="Anantharaman K."/>
            <person name="Brown C.T."/>
            <person name="Hug L.A."/>
            <person name="Sharon I."/>
            <person name="Castelle C.J."/>
            <person name="Probst A.J."/>
            <person name="Thomas B.C."/>
            <person name="Singh A."/>
            <person name="Wilkins M.J."/>
            <person name="Karaoz U."/>
            <person name="Brodie E.L."/>
            <person name="Williams K.H."/>
            <person name="Hubbard S.S."/>
            <person name="Banfield J.F."/>
        </authorList>
    </citation>
    <scope>NUCLEOTIDE SEQUENCE [LARGE SCALE GENOMIC DNA]</scope>
</reference>
<dbReference type="InterPro" id="IPR052348">
    <property type="entry name" value="Metallopeptidase_M50B"/>
</dbReference>
<evidence type="ECO:0000256" key="10">
    <source>
        <dbReference type="ARBA" id="ARBA00022989"/>
    </source>
</evidence>
<evidence type="ECO:0000256" key="2">
    <source>
        <dbReference type="ARBA" id="ARBA00004651"/>
    </source>
</evidence>
<gene>
    <name evidence="15" type="ORF">A2721_03030</name>
</gene>
<feature type="domain" description="Peptidase M50" evidence="14">
    <location>
        <begin position="22"/>
        <end position="176"/>
    </location>
</feature>
<evidence type="ECO:0000256" key="12">
    <source>
        <dbReference type="ARBA" id="ARBA00023136"/>
    </source>
</evidence>
<keyword evidence="9" id="KW-0862">Zinc</keyword>
<evidence type="ECO:0000313" key="16">
    <source>
        <dbReference type="Proteomes" id="UP000177871"/>
    </source>
</evidence>
<dbReference type="PANTHER" id="PTHR35864">
    <property type="entry name" value="ZINC METALLOPROTEASE MJ0611-RELATED"/>
    <property type="match status" value="1"/>
</dbReference>
<dbReference type="PANTHER" id="PTHR35864:SF1">
    <property type="entry name" value="ZINC METALLOPROTEASE YWHC-RELATED"/>
    <property type="match status" value="1"/>
</dbReference>
<evidence type="ECO:0000256" key="11">
    <source>
        <dbReference type="ARBA" id="ARBA00023049"/>
    </source>
</evidence>
<sequence>MNSIMPNPELTSTAVEILIFGVLIYSVILHEIAHGFVADKLGDPTARLAKRLTLNPLPHIDLIYTILLPLFLYLSNAGIIFGAAKPVPVDPFNFKEPKKDSALVALAGPATNLTIAVFLSLLLRASDLFIMSNALKQAVDLLATQGIFLNVMLAVFNLIPIPPLDGSKVLAGVLSDELASEIYKLERFGFLIIFAILIFFPSLIFGLMRPIIFQITSLLLR</sequence>
<dbReference type="InterPro" id="IPR044537">
    <property type="entry name" value="Rip2-like"/>
</dbReference>
<dbReference type="GO" id="GO:0005886">
    <property type="term" value="C:plasma membrane"/>
    <property type="evidence" value="ECO:0007669"/>
    <property type="project" value="UniProtKB-SubCell"/>
</dbReference>
<dbReference type="GO" id="GO:0006508">
    <property type="term" value="P:proteolysis"/>
    <property type="evidence" value="ECO:0007669"/>
    <property type="project" value="UniProtKB-KW"/>
</dbReference>
<dbReference type="Pfam" id="PF02163">
    <property type="entry name" value="Peptidase_M50"/>
    <property type="match status" value="1"/>
</dbReference>
<feature type="transmembrane region" description="Helical" evidence="13">
    <location>
        <begin position="17"/>
        <end position="41"/>
    </location>
</feature>
<evidence type="ECO:0000256" key="1">
    <source>
        <dbReference type="ARBA" id="ARBA00001947"/>
    </source>
</evidence>
<dbReference type="InterPro" id="IPR008915">
    <property type="entry name" value="Peptidase_M50"/>
</dbReference>
<evidence type="ECO:0000256" key="3">
    <source>
        <dbReference type="ARBA" id="ARBA00007931"/>
    </source>
</evidence>
<evidence type="ECO:0000259" key="14">
    <source>
        <dbReference type="Pfam" id="PF02163"/>
    </source>
</evidence>
<comment type="subcellular location">
    <subcellularLocation>
        <location evidence="2">Cell membrane</location>
        <topology evidence="2">Multi-pass membrane protein</topology>
    </subcellularLocation>
</comment>
<feature type="transmembrane region" description="Helical" evidence="13">
    <location>
        <begin position="62"/>
        <end position="83"/>
    </location>
</feature>
<dbReference type="EMBL" id="MFJK01000006">
    <property type="protein sequence ID" value="OGG19621.1"/>
    <property type="molecule type" value="Genomic_DNA"/>
</dbReference>
<evidence type="ECO:0000256" key="7">
    <source>
        <dbReference type="ARBA" id="ARBA00022723"/>
    </source>
</evidence>
<evidence type="ECO:0000256" key="5">
    <source>
        <dbReference type="ARBA" id="ARBA00022670"/>
    </source>
</evidence>
<dbReference type="CDD" id="cd06158">
    <property type="entry name" value="S2P-M50_like_1"/>
    <property type="match status" value="1"/>
</dbReference>
<comment type="cofactor">
    <cofactor evidence="1">
        <name>Zn(2+)</name>
        <dbReference type="ChEBI" id="CHEBI:29105"/>
    </cofactor>
</comment>
<evidence type="ECO:0000256" key="13">
    <source>
        <dbReference type="SAM" id="Phobius"/>
    </source>
</evidence>
<evidence type="ECO:0000256" key="9">
    <source>
        <dbReference type="ARBA" id="ARBA00022833"/>
    </source>
</evidence>
<feature type="transmembrane region" description="Helical" evidence="13">
    <location>
        <begin position="188"/>
        <end position="208"/>
    </location>
</feature>
<keyword evidence="7" id="KW-0479">Metal-binding</keyword>
<keyword evidence="12 13" id="KW-0472">Membrane</keyword>
<dbReference type="GO" id="GO:0008237">
    <property type="term" value="F:metallopeptidase activity"/>
    <property type="evidence" value="ECO:0007669"/>
    <property type="project" value="UniProtKB-KW"/>
</dbReference>
<dbReference type="Proteomes" id="UP000177871">
    <property type="component" value="Unassembled WGS sequence"/>
</dbReference>
<feature type="transmembrane region" description="Helical" evidence="13">
    <location>
        <begin position="103"/>
        <end position="126"/>
    </location>
</feature>
<keyword evidence="6 13" id="KW-0812">Transmembrane</keyword>
<comment type="similarity">
    <text evidence="3">Belongs to the peptidase M50B family.</text>
</comment>
<keyword evidence="10 13" id="KW-1133">Transmembrane helix</keyword>
<evidence type="ECO:0000256" key="8">
    <source>
        <dbReference type="ARBA" id="ARBA00022801"/>
    </source>
</evidence>
<comment type="caution">
    <text evidence="15">The sequence shown here is derived from an EMBL/GenBank/DDBJ whole genome shotgun (WGS) entry which is preliminary data.</text>
</comment>
<dbReference type="AlphaFoldDB" id="A0A1F6A4L0"/>
<protein>
    <recommendedName>
        <fullName evidence="14">Peptidase M50 domain-containing protein</fullName>
    </recommendedName>
</protein>
<evidence type="ECO:0000256" key="6">
    <source>
        <dbReference type="ARBA" id="ARBA00022692"/>
    </source>
</evidence>
<keyword evidence="5" id="KW-0645">Protease</keyword>
<feature type="transmembrane region" description="Helical" evidence="13">
    <location>
        <begin position="138"/>
        <end position="159"/>
    </location>
</feature>
<dbReference type="GO" id="GO:0046872">
    <property type="term" value="F:metal ion binding"/>
    <property type="evidence" value="ECO:0007669"/>
    <property type="project" value="UniProtKB-KW"/>
</dbReference>
<keyword evidence="4" id="KW-1003">Cell membrane</keyword>
<accession>A0A1F6A4L0</accession>
<dbReference type="STRING" id="1798381.A2721_03030"/>
<evidence type="ECO:0000313" key="15">
    <source>
        <dbReference type="EMBL" id="OGG19621.1"/>
    </source>
</evidence>
<name>A0A1F6A4L0_9BACT</name>
<keyword evidence="11" id="KW-0482">Metalloprotease</keyword>
<organism evidence="15 16">
    <name type="scientific">Candidatus Gottesmanbacteria bacterium RIFCSPHIGHO2_01_FULL_47_48</name>
    <dbReference type="NCBI Taxonomy" id="1798381"/>
    <lineage>
        <taxon>Bacteria</taxon>
        <taxon>Candidatus Gottesmaniibacteriota</taxon>
    </lineage>
</organism>
<keyword evidence="8" id="KW-0378">Hydrolase</keyword>